<keyword evidence="12" id="KW-0012">Acyltransferase</keyword>
<accession>A0A142BGX9</accession>
<keyword evidence="5 9" id="KW-0808">Transferase</keyword>
<dbReference type="PANTHER" id="PTHR13693:SF100">
    <property type="entry name" value="8-AMINO-7-OXONONANOATE SYNTHASE"/>
    <property type="match status" value="1"/>
</dbReference>
<evidence type="ECO:0000259" key="11">
    <source>
        <dbReference type="Pfam" id="PF00155"/>
    </source>
</evidence>
<evidence type="ECO:0000256" key="2">
    <source>
        <dbReference type="ARBA" id="ARBA00004746"/>
    </source>
</evidence>
<comment type="catalytic activity">
    <reaction evidence="8 9">
        <text>6-carboxyhexanoyl-[ACP] + L-alanine + H(+) = (8S)-8-amino-7-oxononanoate + holo-[ACP] + CO2</text>
        <dbReference type="Rhea" id="RHEA:42288"/>
        <dbReference type="Rhea" id="RHEA-COMP:9685"/>
        <dbReference type="Rhea" id="RHEA-COMP:9955"/>
        <dbReference type="ChEBI" id="CHEBI:15378"/>
        <dbReference type="ChEBI" id="CHEBI:16526"/>
        <dbReference type="ChEBI" id="CHEBI:57972"/>
        <dbReference type="ChEBI" id="CHEBI:64479"/>
        <dbReference type="ChEBI" id="CHEBI:78846"/>
        <dbReference type="ChEBI" id="CHEBI:149468"/>
        <dbReference type="EC" id="2.3.1.47"/>
    </reaction>
</comment>
<dbReference type="HAMAP" id="MF_01693">
    <property type="entry name" value="BioF_aminotrans_2"/>
    <property type="match status" value="1"/>
</dbReference>
<dbReference type="EC" id="2.3.1.47" evidence="9"/>
<dbReference type="STRING" id="570277.EZMO1_4077"/>
<feature type="binding site" evidence="9">
    <location>
        <position position="352"/>
    </location>
    <ligand>
        <name>substrate</name>
    </ligand>
</feature>
<dbReference type="CDD" id="cd06454">
    <property type="entry name" value="KBL_like"/>
    <property type="match status" value="1"/>
</dbReference>
<dbReference type="InterPro" id="IPR001917">
    <property type="entry name" value="Aminotrans_II_pyridoxalP_BS"/>
</dbReference>
<dbReference type="Gene3D" id="3.40.640.10">
    <property type="entry name" value="Type I PLP-dependent aspartate aminotransferase-like (Major domain)"/>
    <property type="match status" value="1"/>
</dbReference>
<keyword evidence="7 9" id="KW-0663">Pyridoxal phosphate</keyword>
<comment type="pathway">
    <text evidence="2 9">Cofactor biosynthesis; biotin biosynthesis.</text>
</comment>
<evidence type="ECO:0000313" key="12">
    <source>
        <dbReference type="EMBL" id="AMO58005.1"/>
    </source>
</evidence>
<dbReference type="InterPro" id="IPR015422">
    <property type="entry name" value="PyrdxlP-dep_Trfase_small"/>
</dbReference>
<dbReference type="PANTHER" id="PTHR13693">
    <property type="entry name" value="CLASS II AMINOTRANSFERASE/8-AMINO-7-OXONONANOATE SYNTHASE"/>
    <property type="match status" value="1"/>
</dbReference>
<evidence type="ECO:0000313" key="13">
    <source>
        <dbReference type="Proteomes" id="UP000071065"/>
    </source>
</evidence>
<dbReference type="Proteomes" id="UP000071065">
    <property type="component" value="Chromosome"/>
</dbReference>
<reference evidence="12 13" key="1">
    <citation type="journal article" date="2016" name="Front. Microbiol.">
        <title>Genomic Insight into the Host-Endosymbiont Relationship of Endozoicomonas montiporae CL-33(T) with its Coral Host.</title>
        <authorList>
            <person name="Ding J.-Y."/>
            <person name="Shiu J.-H."/>
            <person name="Chen W.-M."/>
            <person name="Chiang Y.-R."/>
            <person name="Tang S.-L."/>
        </authorList>
    </citation>
    <scope>NUCLEOTIDE SEQUENCE [LARGE SCALE GENOMIC DNA]</scope>
    <source>
        <strain evidence="12 13">CL-33</strain>
    </source>
</reference>
<name>A0A142BGX9_9GAMM</name>
<dbReference type="InterPro" id="IPR004723">
    <property type="entry name" value="AONS_Archaea/Proteobacteria"/>
</dbReference>
<dbReference type="InterPro" id="IPR015421">
    <property type="entry name" value="PyrdxlP-dep_Trfase_major"/>
</dbReference>
<gene>
    <name evidence="12" type="primary">bioF2</name>
    <name evidence="9" type="synonym">bioF</name>
    <name evidence="12" type="ORF">EZMO1_4077</name>
</gene>
<dbReference type="Gene3D" id="3.90.1150.10">
    <property type="entry name" value="Aspartate Aminotransferase, domain 1"/>
    <property type="match status" value="1"/>
</dbReference>
<evidence type="ECO:0000256" key="3">
    <source>
        <dbReference type="ARBA" id="ARBA00010008"/>
    </source>
</evidence>
<protein>
    <recommendedName>
        <fullName evidence="9">8-amino-7-oxononanoate synthase</fullName>
        <shortName evidence="9">AONS</shortName>
        <ecNumber evidence="9">2.3.1.47</ecNumber>
    </recommendedName>
    <alternativeName>
        <fullName evidence="9">7-keto-8-amino-pelargonic acid synthase</fullName>
        <shortName evidence="9">7-KAP synthase</shortName>
        <shortName evidence="9">KAPA synthase</shortName>
    </alternativeName>
    <alternativeName>
        <fullName evidence="9">8-amino-7-ketopelargonate synthase</fullName>
    </alternativeName>
</protein>
<evidence type="ECO:0000256" key="4">
    <source>
        <dbReference type="ARBA" id="ARBA00011738"/>
    </source>
</evidence>
<feature type="modified residue" description="N6-(pyridoxal phosphate)lysine" evidence="9 10">
    <location>
        <position position="238"/>
    </location>
</feature>
<dbReference type="SUPFAM" id="SSF53383">
    <property type="entry name" value="PLP-dependent transferases"/>
    <property type="match status" value="1"/>
</dbReference>
<feature type="binding site" evidence="9">
    <location>
        <position position="235"/>
    </location>
    <ligand>
        <name>pyridoxal 5'-phosphate</name>
        <dbReference type="ChEBI" id="CHEBI:597326"/>
    </ligand>
</feature>
<dbReference type="RefSeq" id="WP_330217135.1">
    <property type="nucleotide sequence ID" value="NZ_CP013251.1"/>
</dbReference>
<dbReference type="GO" id="GO:0009102">
    <property type="term" value="P:biotin biosynthetic process"/>
    <property type="evidence" value="ECO:0007669"/>
    <property type="project" value="UniProtKB-UniRule"/>
</dbReference>
<evidence type="ECO:0000256" key="8">
    <source>
        <dbReference type="ARBA" id="ARBA00047715"/>
    </source>
</evidence>
<dbReference type="InterPro" id="IPR015424">
    <property type="entry name" value="PyrdxlP-dep_Trfase"/>
</dbReference>
<feature type="binding site" evidence="9">
    <location>
        <position position="20"/>
    </location>
    <ligand>
        <name>substrate</name>
    </ligand>
</feature>
<dbReference type="GO" id="GO:0008710">
    <property type="term" value="F:8-amino-7-oxononanoate synthase activity"/>
    <property type="evidence" value="ECO:0007669"/>
    <property type="project" value="UniProtKB-UniRule"/>
</dbReference>
<comment type="cofactor">
    <cofactor evidence="1 9 10">
        <name>pyridoxal 5'-phosphate</name>
        <dbReference type="ChEBI" id="CHEBI:597326"/>
    </cofactor>
</comment>
<dbReference type="Pfam" id="PF00155">
    <property type="entry name" value="Aminotran_1_2"/>
    <property type="match status" value="1"/>
</dbReference>
<dbReference type="InterPro" id="IPR022834">
    <property type="entry name" value="AONS_Proteobacteria"/>
</dbReference>
<feature type="binding site" evidence="9">
    <location>
        <begin position="107"/>
        <end position="108"/>
    </location>
    <ligand>
        <name>pyridoxal 5'-phosphate</name>
        <dbReference type="ChEBI" id="CHEBI:597326"/>
    </ligand>
</feature>
<evidence type="ECO:0000256" key="1">
    <source>
        <dbReference type="ARBA" id="ARBA00001933"/>
    </source>
</evidence>
<sequence length="392" mass="43206">MMNFELEERLVQRKAQQLYRHRVILDSPQKPEAIVDGHPCLMFCSNDYLGLADHPDIRAAFQKASDVYGVGSGASALINGHSRAHRQLEEELAEYTGRPRVLLFSTGYMANLGTISALLNPGDALFQDRLNHASLLDAGRLSGARFQRYQHLDMENLEQRLKKNKARRTLVATDGVFSMDGDKAPLKELITLTRQYQAGLMVDDAHAFGCVGKGGRGSLNENGLSVDEVPILMATLGKAFGTAGAFVAGSEALIENLIQFARSYIYTTAMPPAIAEASRASLKIVEREDWRRDKLTANIRYFRRNCESLGIPLTASESAIQPIHVGSIEKVLRVSKQLLDLGVLVTPIRPPTVPAGSSRLRVTLSTAHTREHIDRLIDALQSIVWPKPEQAA</sequence>
<dbReference type="EMBL" id="CP013251">
    <property type="protein sequence ID" value="AMO58005.1"/>
    <property type="molecule type" value="Genomic_DNA"/>
</dbReference>
<dbReference type="KEGG" id="emp:EZMO1_4077"/>
<dbReference type="AlphaFoldDB" id="A0A142BGX9"/>
<feature type="binding site" evidence="9">
    <location>
        <position position="206"/>
    </location>
    <ligand>
        <name>pyridoxal 5'-phosphate</name>
        <dbReference type="ChEBI" id="CHEBI:597326"/>
    </ligand>
</feature>
<evidence type="ECO:0000256" key="6">
    <source>
        <dbReference type="ARBA" id="ARBA00022756"/>
    </source>
</evidence>
<organism evidence="12 13">
    <name type="scientific">Endozoicomonas montiporae CL-33</name>
    <dbReference type="NCBI Taxonomy" id="570277"/>
    <lineage>
        <taxon>Bacteria</taxon>
        <taxon>Pseudomonadati</taxon>
        <taxon>Pseudomonadota</taxon>
        <taxon>Gammaproteobacteria</taxon>
        <taxon>Oceanospirillales</taxon>
        <taxon>Endozoicomonadaceae</taxon>
        <taxon>Endozoicomonas</taxon>
    </lineage>
</organism>
<dbReference type="InterPro" id="IPR004839">
    <property type="entry name" value="Aminotransferase_I/II_large"/>
</dbReference>
<dbReference type="UniPathway" id="UPA00078"/>
<dbReference type="InterPro" id="IPR050087">
    <property type="entry name" value="AON_synthase_class-II"/>
</dbReference>
<comment type="similarity">
    <text evidence="3 9">Belongs to the class-II pyridoxal-phosphate-dependent aminotransferase family. BioF subfamily.</text>
</comment>
<proteinExistence type="inferred from homology"/>
<feature type="domain" description="Aminotransferase class I/classII large" evidence="11">
    <location>
        <begin position="40"/>
        <end position="380"/>
    </location>
</feature>
<evidence type="ECO:0000256" key="10">
    <source>
        <dbReference type="PIRSR" id="PIRSR604723-51"/>
    </source>
</evidence>
<comment type="function">
    <text evidence="9">Catalyzes the decarboxylative condensation of pimeloyl-[acyl-carrier protein] and L-alanine to produce 8-amino-7-oxononanoate (AON), [acyl-carrier protein], and carbon dioxide.</text>
</comment>
<keyword evidence="6 9" id="KW-0093">Biotin biosynthesis</keyword>
<dbReference type="GO" id="GO:0030170">
    <property type="term" value="F:pyridoxal phosphate binding"/>
    <property type="evidence" value="ECO:0007669"/>
    <property type="project" value="UniProtKB-UniRule"/>
</dbReference>
<feature type="binding site" evidence="9">
    <location>
        <position position="178"/>
    </location>
    <ligand>
        <name>pyridoxal 5'-phosphate</name>
        <dbReference type="ChEBI" id="CHEBI:597326"/>
    </ligand>
</feature>
<evidence type="ECO:0000256" key="7">
    <source>
        <dbReference type="ARBA" id="ARBA00022898"/>
    </source>
</evidence>
<dbReference type="NCBIfam" id="TIGR00858">
    <property type="entry name" value="bioF"/>
    <property type="match status" value="1"/>
</dbReference>
<comment type="subunit">
    <text evidence="4 9">Homodimer.</text>
</comment>
<dbReference type="PATRIC" id="fig|570277.3.peg.4387"/>
<feature type="binding site" evidence="9">
    <location>
        <position position="132"/>
    </location>
    <ligand>
        <name>substrate</name>
    </ligand>
</feature>
<evidence type="ECO:0000256" key="5">
    <source>
        <dbReference type="ARBA" id="ARBA00022679"/>
    </source>
</evidence>
<dbReference type="PROSITE" id="PS00599">
    <property type="entry name" value="AA_TRANSFER_CLASS_2"/>
    <property type="match status" value="1"/>
</dbReference>
<evidence type="ECO:0000256" key="9">
    <source>
        <dbReference type="HAMAP-Rule" id="MF_01693"/>
    </source>
</evidence>